<organism evidence="4 5">
    <name type="scientific">Alteromonas hispanica</name>
    <dbReference type="NCBI Taxonomy" id="315421"/>
    <lineage>
        <taxon>Bacteria</taxon>
        <taxon>Pseudomonadati</taxon>
        <taxon>Pseudomonadota</taxon>
        <taxon>Gammaproteobacteria</taxon>
        <taxon>Alteromonadales</taxon>
        <taxon>Alteromonadaceae</taxon>
        <taxon>Alteromonas/Salinimonas group</taxon>
        <taxon>Alteromonas</taxon>
    </lineage>
</organism>
<name>A0A6L9MTW9_9ALTE</name>
<gene>
    <name evidence="4" type="ORF">GTW09_08765</name>
</gene>
<proteinExistence type="predicted"/>
<accession>A0A6L9MTW9</accession>
<dbReference type="PANTHER" id="PTHR46401:SF2">
    <property type="entry name" value="GLYCOSYLTRANSFERASE WBBK-RELATED"/>
    <property type="match status" value="1"/>
</dbReference>
<dbReference type="GO" id="GO:0009103">
    <property type="term" value="P:lipopolysaccharide biosynthetic process"/>
    <property type="evidence" value="ECO:0007669"/>
    <property type="project" value="TreeGrafter"/>
</dbReference>
<sequence>MKIGIYCESVKVSNKTGISRYVIGLVEALLKEKSDNIFYLYYQSDSVFSKPLPWLYSHPQVIHRPIFSPSDLASNRPRIWWDYLLPFHIWKDKISVFHGPNHFLPKTKVPTVLTIHDLAYFYMNVHGPGLDRILRHWTTTSMQRATKVITVSNSTKNDCIRENCPSEKISTIYQGFEGNRLAKLSEPDLQKPYILFLGTLQPRKNIDFLINAFSNCAQKIPHQLIIAGAPGPSSRAVLKAIEHHNLEERIKVTGFISDTERQELYLGASCFVYPSKYEGFGLVVLEAMSYGVPVITTNNSSLPEAVGSAGVTVNENSTEELSGAILKIVTCEETRLELRRKGLAHVKSFSWDRCSKNTLKVYEEATKIKGIKQ</sequence>
<dbReference type="Pfam" id="PF13439">
    <property type="entry name" value="Glyco_transf_4"/>
    <property type="match status" value="1"/>
</dbReference>
<dbReference type="SUPFAM" id="SSF53756">
    <property type="entry name" value="UDP-Glycosyltransferase/glycogen phosphorylase"/>
    <property type="match status" value="1"/>
</dbReference>
<dbReference type="AlphaFoldDB" id="A0A6L9MTW9"/>
<dbReference type="Pfam" id="PF00534">
    <property type="entry name" value="Glycos_transf_1"/>
    <property type="match status" value="1"/>
</dbReference>
<evidence type="ECO:0000313" key="5">
    <source>
        <dbReference type="Proteomes" id="UP000478837"/>
    </source>
</evidence>
<dbReference type="GO" id="GO:0016757">
    <property type="term" value="F:glycosyltransferase activity"/>
    <property type="evidence" value="ECO:0007669"/>
    <property type="project" value="InterPro"/>
</dbReference>
<evidence type="ECO:0000256" key="1">
    <source>
        <dbReference type="ARBA" id="ARBA00022679"/>
    </source>
</evidence>
<dbReference type="Proteomes" id="UP000478837">
    <property type="component" value="Unassembled WGS sequence"/>
</dbReference>
<evidence type="ECO:0000313" key="4">
    <source>
        <dbReference type="EMBL" id="NDW21606.1"/>
    </source>
</evidence>
<dbReference type="Gene3D" id="3.40.50.2000">
    <property type="entry name" value="Glycogen Phosphorylase B"/>
    <property type="match status" value="2"/>
</dbReference>
<dbReference type="FunFam" id="3.40.50.2000:FF:000119">
    <property type="entry name" value="Glycosyl transferase group 1"/>
    <property type="match status" value="1"/>
</dbReference>
<protein>
    <submittedName>
        <fullName evidence="4">Glycosyltransferase</fullName>
    </submittedName>
</protein>
<evidence type="ECO:0000259" key="3">
    <source>
        <dbReference type="Pfam" id="PF13439"/>
    </source>
</evidence>
<keyword evidence="5" id="KW-1185">Reference proteome</keyword>
<keyword evidence="1 4" id="KW-0808">Transferase</keyword>
<dbReference type="EMBL" id="JAAAWP010000004">
    <property type="protein sequence ID" value="NDW21606.1"/>
    <property type="molecule type" value="Genomic_DNA"/>
</dbReference>
<dbReference type="CDD" id="cd03809">
    <property type="entry name" value="GT4_MtfB-like"/>
    <property type="match status" value="1"/>
</dbReference>
<dbReference type="PANTHER" id="PTHR46401">
    <property type="entry name" value="GLYCOSYLTRANSFERASE WBBK-RELATED"/>
    <property type="match status" value="1"/>
</dbReference>
<evidence type="ECO:0000259" key="2">
    <source>
        <dbReference type="Pfam" id="PF00534"/>
    </source>
</evidence>
<comment type="caution">
    <text evidence="4">The sequence shown here is derived from an EMBL/GenBank/DDBJ whole genome shotgun (WGS) entry which is preliminary data.</text>
</comment>
<feature type="domain" description="Glycosyl transferase family 1" evidence="2">
    <location>
        <begin position="188"/>
        <end position="342"/>
    </location>
</feature>
<dbReference type="RefSeq" id="WP_163111568.1">
    <property type="nucleotide sequence ID" value="NZ_JAAAWP010000004.1"/>
</dbReference>
<dbReference type="InterPro" id="IPR028098">
    <property type="entry name" value="Glyco_trans_4-like_N"/>
</dbReference>
<feature type="domain" description="Glycosyltransferase subfamily 4-like N-terminal" evidence="3">
    <location>
        <begin position="17"/>
        <end position="176"/>
    </location>
</feature>
<reference evidence="4 5" key="1">
    <citation type="submission" date="2020-01" db="EMBL/GenBank/DDBJ databases">
        <title>Genomes of bacteria type strains.</title>
        <authorList>
            <person name="Chen J."/>
            <person name="Zhu S."/>
            <person name="Yang J."/>
        </authorList>
    </citation>
    <scope>NUCLEOTIDE SEQUENCE [LARGE SCALE GENOMIC DNA]</scope>
    <source>
        <strain evidence="4 5">LMG 22958</strain>
    </source>
</reference>
<dbReference type="InterPro" id="IPR001296">
    <property type="entry name" value="Glyco_trans_1"/>
</dbReference>